<dbReference type="InterPro" id="IPR010730">
    <property type="entry name" value="HET"/>
</dbReference>
<gene>
    <name evidence="2" type="ORF">EK21DRAFT_92214</name>
</gene>
<dbReference type="PANTHER" id="PTHR24148:SF73">
    <property type="entry name" value="HET DOMAIN PROTEIN (AFU_ORTHOLOGUE AFUA_8G01020)"/>
    <property type="match status" value="1"/>
</dbReference>
<protein>
    <recommendedName>
        <fullName evidence="1">Heterokaryon incompatibility domain-containing protein</fullName>
    </recommendedName>
</protein>
<proteinExistence type="predicted"/>
<name>A0A9P4H2X3_9PLEO</name>
<comment type="caution">
    <text evidence="2">The sequence shown here is derived from an EMBL/GenBank/DDBJ whole genome shotgun (WGS) entry which is preliminary data.</text>
</comment>
<organism evidence="2 3">
    <name type="scientific">Setomelanomma holmii</name>
    <dbReference type="NCBI Taxonomy" id="210430"/>
    <lineage>
        <taxon>Eukaryota</taxon>
        <taxon>Fungi</taxon>
        <taxon>Dikarya</taxon>
        <taxon>Ascomycota</taxon>
        <taxon>Pezizomycotina</taxon>
        <taxon>Dothideomycetes</taxon>
        <taxon>Pleosporomycetidae</taxon>
        <taxon>Pleosporales</taxon>
        <taxon>Pleosporineae</taxon>
        <taxon>Phaeosphaeriaceae</taxon>
        <taxon>Setomelanomma</taxon>
    </lineage>
</organism>
<dbReference type="Pfam" id="PF06985">
    <property type="entry name" value="HET"/>
    <property type="match status" value="1"/>
</dbReference>
<dbReference type="PANTHER" id="PTHR24148">
    <property type="entry name" value="ANKYRIN REPEAT DOMAIN-CONTAINING PROTEIN 39 HOMOLOG-RELATED"/>
    <property type="match status" value="1"/>
</dbReference>
<dbReference type="AlphaFoldDB" id="A0A9P4H2X3"/>
<dbReference type="OrthoDB" id="194358at2759"/>
<dbReference type="EMBL" id="ML978239">
    <property type="protein sequence ID" value="KAF2026665.1"/>
    <property type="molecule type" value="Genomic_DNA"/>
</dbReference>
<reference evidence="2" key="1">
    <citation type="journal article" date="2020" name="Stud. Mycol.">
        <title>101 Dothideomycetes genomes: a test case for predicting lifestyles and emergence of pathogens.</title>
        <authorList>
            <person name="Haridas S."/>
            <person name="Albert R."/>
            <person name="Binder M."/>
            <person name="Bloem J."/>
            <person name="Labutti K."/>
            <person name="Salamov A."/>
            <person name="Andreopoulos B."/>
            <person name="Baker S."/>
            <person name="Barry K."/>
            <person name="Bills G."/>
            <person name="Bluhm B."/>
            <person name="Cannon C."/>
            <person name="Castanera R."/>
            <person name="Culley D."/>
            <person name="Daum C."/>
            <person name="Ezra D."/>
            <person name="Gonzalez J."/>
            <person name="Henrissat B."/>
            <person name="Kuo A."/>
            <person name="Liang C."/>
            <person name="Lipzen A."/>
            <person name="Lutzoni F."/>
            <person name="Magnuson J."/>
            <person name="Mondo S."/>
            <person name="Nolan M."/>
            <person name="Ohm R."/>
            <person name="Pangilinan J."/>
            <person name="Park H.-J."/>
            <person name="Ramirez L."/>
            <person name="Alfaro M."/>
            <person name="Sun H."/>
            <person name="Tritt A."/>
            <person name="Yoshinaga Y."/>
            <person name="Zwiers L.-H."/>
            <person name="Turgeon B."/>
            <person name="Goodwin S."/>
            <person name="Spatafora J."/>
            <person name="Crous P."/>
            <person name="Grigoriev I."/>
        </authorList>
    </citation>
    <scope>NUCLEOTIDE SEQUENCE</scope>
    <source>
        <strain evidence="2">CBS 110217</strain>
    </source>
</reference>
<evidence type="ECO:0000313" key="2">
    <source>
        <dbReference type="EMBL" id="KAF2026665.1"/>
    </source>
</evidence>
<evidence type="ECO:0000313" key="3">
    <source>
        <dbReference type="Proteomes" id="UP000799777"/>
    </source>
</evidence>
<accession>A0A9P4H2X3</accession>
<evidence type="ECO:0000259" key="1">
    <source>
        <dbReference type="Pfam" id="PF06985"/>
    </source>
</evidence>
<feature type="domain" description="Heterokaryon incompatibility" evidence="1">
    <location>
        <begin position="1"/>
        <end position="97"/>
    </location>
</feature>
<dbReference type="InterPro" id="IPR052895">
    <property type="entry name" value="HetReg/Transcr_Mod"/>
</dbReference>
<keyword evidence="3" id="KW-1185">Reference proteome</keyword>
<sequence length="455" mass="52503">MGEIYRNACIVLVWLGNLDDDLRDFFKELRNVVEASSMNKQEPEDPPSPLSDGKNMVFHEGMRQYMEKLGPTGKLRLQRHTAVLYAAPYWTRVWIAQGILVPRAFGACIFDGDRFWEMPPLQPLLTEITNDSQADDRFKSLCREYLWWRNPVFMQRRANQDSSLSSLLSQFDSSGCQDPRDRIFALLSLAEPRPLIKVDYKKDRACLFREILGQSLQGKAIDDVLALGAKLIDALELPQGPVAPLVWANSTLRFPDLFGTTQRPYREQPTVCLFVGIFDGSDTHVFEYAVGETSSAVFVRYARAYDHMQGTPKVSETANTFKHKVVRFLWLDRPSEVVYYFRGGFNNYSSLCEPFLAEWKRPLIEIPGRESSNIEPPQMLPANRLWKLQAPFLTIFREIKADIFYSPEDYIHDILEYIKLHGGSEPHPTTSRPCTHRYVLDEEQEQDKEQVQDEE</sequence>
<dbReference type="Proteomes" id="UP000799777">
    <property type="component" value="Unassembled WGS sequence"/>
</dbReference>